<dbReference type="GO" id="GO:0004791">
    <property type="term" value="F:thioredoxin-disulfide reductase (NADPH) activity"/>
    <property type="evidence" value="ECO:0007669"/>
    <property type="project" value="UniProtKB-EC"/>
</dbReference>
<name>A0A1R4JRF7_9MICO</name>
<dbReference type="CDD" id="cd02440">
    <property type="entry name" value="AdoMet_MTases"/>
    <property type="match status" value="1"/>
</dbReference>
<keyword evidence="4" id="KW-1185">Reference proteome</keyword>
<feature type="domain" description="Methyltransferase" evidence="2">
    <location>
        <begin position="195"/>
        <end position="288"/>
    </location>
</feature>
<reference evidence="4" key="1">
    <citation type="submission" date="2017-02" db="EMBL/GenBank/DDBJ databases">
        <authorList>
            <person name="Dridi B."/>
        </authorList>
    </citation>
    <scope>NUCLEOTIDE SEQUENCE [LARGE SCALE GENOMIC DNA]</scope>
    <source>
        <strain evidence="4">EB411</strain>
    </source>
</reference>
<accession>A0A1R4JRF7</accession>
<dbReference type="Proteomes" id="UP000196778">
    <property type="component" value="Unassembled WGS sequence"/>
</dbReference>
<dbReference type="InterPro" id="IPR036188">
    <property type="entry name" value="FAD/NAD-bd_sf"/>
</dbReference>
<dbReference type="InterPro" id="IPR023753">
    <property type="entry name" value="FAD/NAD-binding_dom"/>
</dbReference>
<gene>
    <name evidence="3" type="ORF">FM119_09015</name>
</gene>
<dbReference type="SUPFAM" id="SSF53335">
    <property type="entry name" value="S-adenosyl-L-methionine-dependent methyltransferases"/>
    <property type="match status" value="1"/>
</dbReference>
<dbReference type="Pfam" id="PF07992">
    <property type="entry name" value="Pyr_redox_2"/>
    <property type="match status" value="1"/>
</dbReference>
<evidence type="ECO:0000313" key="4">
    <source>
        <dbReference type="Proteomes" id="UP000196778"/>
    </source>
</evidence>
<evidence type="ECO:0000259" key="2">
    <source>
        <dbReference type="Pfam" id="PF13649"/>
    </source>
</evidence>
<dbReference type="EMBL" id="FUKR01000051">
    <property type="protein sequence ID" value="SJN34577.1"/>
    <property type="molecule type" value="Genomic_DNA"/>
</dbReference>
<dbReference type="AlphaFoldDB" id="A0A1R4JRF7"/>
<evidence type="ECO:0000313" key="3">
    <source>
        <dbReference type="EMBL" id="SJN34577.1"/>
    </source>
</evidence>
<keyword evidence="3" id="KW-0560">Oxidoreductase</keyword>
<dbReference type="InterPro" id="IPR029063">
    <property type="entry name" value="SAM-dependent_MTases_sf"/>
</dbReference>
<dbReference type="Gene3D" id="3.40.50.150">
    <property type="entry name" value="Vaccinia Virus protein VP39"/>
    <property type="match status" value="1"/>
</dbReference>
<dbReference type="SUPFAM" id="SSF51905">
    <property type="entry name" value="FAD/NAD(P)-binding domain"/>
    <property type="match status" value="1"/>
</dbReference>
<protein>
    <submittedName>
        <fullName evidence="3">Thioredoxin reductase</fullName>
        <ecNumber evidence="3">1.8.1.9</ecNumber>
    </submittedName>
</protein>
<feature type="domain" description="FAD/NAD(P)-binding" evidence="1">
    <location>
        <begin position="25"/>
        <end position="133"/>
    </location>
</feature>
<dbReference type="Pfam" id="PF13649">
    <property type="entry name" value="Methyltransf_25"/>
    <property type="match status" value="1"/>
</dbReference>
<proteinExistence type="predicted"/>
<dbReference type="Gene3D" id="3.50.50.60">
    <property type="entry name" value="FAD/NAD(P)-binding domain"/>
    <property type="match status" value="1"/>
</dbReference>
<dbReference type="InterPro" id="IPR041698">
    <property type="entry name" value="Methyltransf_25"/>
</dbReference>
<organism evidence="3 4">
    <name type="scientific">Mycetocola reblochoni REB411</name>
    <dbReference type="NCBI Taxonomy" id="1255698"/>
    <lineage>
        <taxon>Bacteria</taxon>
        <taxon>Bacillati</taxon>
        <taxon>Actinomycetota</taxon>
        <taxon>Actinomycetes</taxon>
        <taxon>Micrococcales</taxon>
        <taxon>Microbacteriaceae</taxon>
        <taxon>Mycetocola</taxon>
    </lineage>
</organism>
<sequence>MGLHPTPLMRHLCEELTVVLHNAPGVDAEAVRALRESGVTVIDGSVGRVIDHDGALLVELADGTALPADAILTGSRVHPRLEALEPLGLEVAAHPAGIGEVLVVDPTGRTSVDGVFAAGNVSDGGAQVLQAAANGSLIGAQIAFSLAGEDLQAGARPSGVQVEWDARYGDGEPIWSGAPNGSLVVEAEGMPPGRVLDVGAGEGGDAIWFAERGWTVTAVDVSARALARLGAEAERRGVEVRSLVRDANDLVPYGTDRYDLVSLQYGSFPRTPEQRGLRSLLEAVAVGGTLLVVGHEPTWTRETVDVAAQTRMYDPEAFVGIDEIAATLVADPVWRIELHETRDRPAGASSGHHVQDVVFRAVRVSDTDAAS</sequence>
<dbReference type="EC" id="1.8.1.9" evidence="3"/>
<evidence type="ECO:0000259" key="1">
    <source>
        <dbReference type="Pfam" id="PF07992"/>
    </source>
</evidence>